<evidence type="ECO:0000313" key="9">
    <source>
        <dbReference type="EMBL" id="UXE62634.1"/>
    </source>
</evidence>
<dbReference type="InterPro" id="IPR006027">
    <property type="entry name" value="NusB_RsmB_TIM44"/>
</dbReference>
<evidence type="ECO:0000256" key="4">
    <source>
        <dbReference type="ARBA" id="ARBA00023015"/>
    </source>
</evidence>
<reference evidence="9" key="1">
    <citation type="submission" date="2021-04" db="EMBL/GenBank/DDBJ databases">
        <title>Genome sequence of Woronichinia naegeliana from Washington state freshwater lake bloom.</title>
        <authorList>
            <person name="Dreher T.W."/>
        </authorList>
    </citation>
    <scope>NUCLEOTIDE SEQUENCE</scope>
    <source>
        <strain evidence="9">WA131</strain>
    </source>
</reference>
<gene>
    <name evidence="6 9" type="primary">nusB</name>
    <name evidence="9" type="ORF">KA717_07780</name>
</gene>
<sequence length="225" mass="25322">MPPRQQPRRIARELALLSLSQIKNGTAKLEQEDINSLLLAAIRTLTGEVQDILETASAEVNRSNERLLSSETRATSLESAKAMLQESIVLTQTAINRVAIAVELPEILQLASQYEVRQHTLELVGTVHRRRQEIDQQLEEAMVDWKLNRLPKIDQDILRLALAEILYLEIPQKVAINEAVELAKRYSDDAGYRFLNGVLRRVSNQLSHPSSHSSKEDSGLKPSES</sequence>
<feature type="region of interest" description="Disordered" evidence="7">
    <location>
        <begin position="205"/>
        <end position="225"/>
    </location>
</feature>
<evidence type="ECO:0000256" key="2">
    <source>
        <dbReference type="ARBA" id="ARBA00022814"/>
    </source>
</evidence>
<evidence type="ECO:0000256" key="3">
    <source>
        <dbReference type="ARBA" id="ARBA00022884"/>
    </source>
</evidence>
<dbReference type="HAMAP" id="MF_00073">
    <property type="entry name" value="NusB"/>
    <property type="match status" value="1"/>
</dbReference>
<dbReference type="InterPro" id="IPR011605">
    <property type="entry name" value="NusB_fam"/>
</dbReference>
<accession>A0A977PXC3</accession>
<dbReference type="GO" id="GO:0005829">
    <property type="term" value="C:cytosol"/>
    <property type="evidence" value="ECO:0007669"/>
    <property type="project" value="TreeGrafter"/>
</dbReference>
<keyword evidence="4 6" id="KW-0805">Transcription regulation</keyword>
<keyword evidence="5 6" id="KW-0804">Transcription</keyword>
<dbReference type="SUPFAM" id="SSF48013">
    <property type="entry name" value="NusB-like"/>
    <property type="match status" value="1"/>
</dbReference>
<evidence type="ECO:0000256" key="6">
    <source>
        <dbReference type="HAMAP-Rule" id="MF_00073"/>
    </source>
</evidence>
<evidence type="ECO:0000256" key="5">
    <source>
        <dbReference type="ARBA" id="ARBA00023163"/>
    </source>
</evidence>
<dbReference type="PANTHER" id="PTHR11078">
    <property type="entry name" value="N UTILIZATION SUBSTANCE PROTEIN B-RELATED"/>
    <property type="match status" value="1"/>
</dbReference>
<dbReference type="GO" id="GO:0031564">
    <property type="term" value="P:transcription antitermination"/>
    <property type="evidence" value="ECO:0007669"/>
    <property type="project" value="UniProtKB-KW"/>
</dbReference>
<feature type="compositionally biased region" description="Basic and acidic residues" evidence="7">
    <location>
        <begin position="213"/>
        <end position="225"/>
    </location>
</feature>
<dbReference type="Proteomes" id="UP001065613">
    <property type="component" value="Chromosome"/>
</dbReference>
<dbReference type="KEGG" id="wna:KA717_07780"/>
<keyword evidence="3 6" id="KW-0694">RNA-binding</keyword>
<dbReference type="Gene3D" id="1.10.940.10">
    <property type="entry name" value="NusB-like"/>
    <property type="match status" value="1"/>
</dbReference>
<evidence type="ECO:0000259" key="8">
    <source>
        <dbReference type="Pfam" id="PF01029"/>
    </source>
</evidence>
<dbReference type="PANTHER" id="PTHR11078:SF3">
    <property type="entry name" value="ANTITERMINATION NUSB DOMAIN-CONTAINING PROTEIN"/>
    <property type="match status" value="1"/>
</dbReference>
<dbReference type="GO" id="GO:0003723">
    <property type="term" value="F:RNA binding"/>
    <property type="evidence" value="ECO:0007669"/>
    <property type="project" value="UniProtKB-UniRule"/>
</dbReference>
<comment type="similarity">
    <text evidence="1 6">Belongs to the NusB family.</text>
</comment>
<dbReference type="GO" id="GO:0006353">
    <property type="term" value="P:DNA-templated transcription termination"/>
    <property type="evidence" value="ECO:0007669"/>
    <property type="project" value="UniProtKB-UniRule"/>
</dbReference>
<dbReference type="AlphaFoldDB" id="A0A977PXC3"/>
<name>A0A977PXC3_9CYAN</name>
<organism evidence="9">
    <name type="scientific">Woronichinia naegeliana WA131</name>
    <dbReference type="NCBI Taxonomy" id="2824559"/>
    <lineage>
        <taxon>Bacteria</taxon>
        <taxon>Bacillati</taxon>
        <taxon>Cyanobacteriota</taxon>
        <taxon>Cyanophyceae</taxon>
        <taxon>Synechococcales</taxon>
        <taxon>Coelosphaeriaceae</taxon>
        <taxon>Woronichinia</taxon>
    </lineage>
</organism>
<feature type="domain" description="NusB/RsmB/TIM44" evidence="8">
    <location>
        <begin position="106"/>
        <end position="203"/>
    </location>
</feature>
<dbReference type="InterPro" id="IPR035926">
    <property type="entry name" value="NusB-like_sf"/>
</dbReference>
<evidence type="ECO:0000256" key="7">
    <source>
        <dbReference type="SAM" id="MobiDB-lite"/>
    </source>
</evidence>
<keyword evidence="2 6" id="KW-0889">Transcription antitermination</keyword>
<dbReference type="EMBL" id="CP073041">
    <property type="protein sequence ID" value="UXE62634.1"/>
    <property type="molecule type" value="Genomic_DNA"/>
</dbReference>
<protein>
    <recommendedName>
        <fullName evidence="6">Transcription antitermination protein NusB</fullName>
    </recommendedName>
    <alternativeName>
        <fullName evidence="6">Antitermination factor NusB</fullName>
    </alternativeName>
</protein>
<proteinExistence type="inferred from homology"/>
<comment type="function">
    <text evidence="6">Involved in transcription antitermination. Required for transcription of ribosomal RNA (rRNA) genes. Binds specifically to the boxA antiterminator sequence of the ribosomal RNA (rrn) operons.</text>
</comment>
<dbReference type="NCBIfam" id="TIGR01951">
    <property type="entry name" value="nusB"/>
    <property type="match status" value="1"/>
</dbReference>
<evidence type="ECO:0000256" key="1">
    <source>
        <dbReference type="ARBA" id="ARBA00005952"/>
    </source>
</evidence>
<dbReference type="Pfam" id="PF01029">
    <property type="entry name" value="NusB"/>
    <property type="match status" value="1"/>
</dbReference>